<organism evidence="1 2">
    <name type="scientific">Puccinia coronata f. sp. avenae</name>
    <dbReference type="NCBI Taxonomy" id="200324"/>
    <lineage>
        <taxon>Eukaryota</taxon>
        <taxon>Fungi</taxon>
        <taxon>Dikarya</taxon>
        <taxon>Basidiomycota</taxon>
        <taxon>Pucciniomycotina</taxon>
        <taxon>Pucciniomycetes</taxon>
        <taxon>Pucciniales</taxon>
        <taxon>Pucciniaceae</taxon>
        <taxon>Puccinia</taxon>
    </lineage>
</organism>
<sequence>MNALSSNDCSVGNNGAGGVLACGVQGSALANVNLLSSNDCHSGVRIRLVRRSAHNHSDFRLHHGSRRATNGRTFGPPLVVQILVAWEPSRGWPLPGRMCVPSKRSVQEASRKRPGSVQWTVSNPSGQGEKINLVKMISAKVEPTTCTHSAICSVSIGRFTLKAPVGRSMEASSGHFEIKAPVGRFMAASDGRYLTGAPTGRFMVASNGRSCQVAPTGRCHQASNGRFNLKAPTGRFQGASNGRFQGEAANGRSGSHCPTGASPRLRPADALEASFTAEDKKAVSRRPHVFMSIVGFISKLNSSKSGARSTGPLNQVTASNAGSDGRIRVYIGCSHPIQTRAPGHRVNQEPIQTRWPNARATKFESVNDSLGGPAPEFESDGRVRYKLGCDHPSQLFWQ</sequence>
<reference evidence="1 2" key="1">
    <citation type="submission" date="2017-11" db="EMBL/GenBank/DDBJ databases">
        <title>De novo assembly and phasing of dikaryotic genomes from two isolates of Puccinia coronata f. sp. avenae, the causal agent of oat crown rust.</title>
        <authorList>
            <person name="Miller M.E."/>
            <person name="Zhang Y."/>
            <person name="Omidvar V."/>
            <person name="Sperschneider J."/>
            <person name="Schwessinger B."/>
            <person name="Raley C."/>
            <person name="Palmer J.M."/>
            <person name="Garnica D."/>
            <person name="Upadhyaya N."/>
            <person name="Rathjen J."/>
            <person name="Taylor J.M."/>
            <person name="Park R.F."/>
            <person name="Dodds P.N."/>
            <person name="Hirsch C.D."/>
            <person name="Kianian S.F."/>
            <person name="Figueroa M."/>
        </authorList>
    </citation>
    <scope>NUCLEOTIDE SEQUENCE [LARGE SCALE GENOMIC DNA]</scope>
    <source>
        <strain evidence="1">12NC29</strain>
    </source>
</reference>
<dbReference type="AlphaFoldDB" id="A0A2N5UNI6"/>
<gene>
    <name evidence="1" type="ORF">PCANC_15290</name>
</gene>
<comment type="caution">
    <text evidence="1">The sequence shown here is derived from an EMBL/GenBank/DDBJ whole genome shotgun (WGS) entry which is preliminary data.</text>
</comment>
<evidence type="ECO:0000313" key="1">
    <source>
        <dbReference type="EMBL" id="PLW39323.1"/>
    </source>
</evidence>
<dbReference type="EMBL" id="PGCJ01000196">
    <property type="protein sequence ID" value="PLW39323.1"/>
    <property type="molecule type" value="Genomic_DNA"/>
</dbReference>
<dbReference type="STRING" id="200324.A0A2N5UNI6"/>
<evidence type="ECO:0000313" key="2">
    <source>
        <dbReference type="Proteomes" id="UP000235388"/>
    </source>
</evidence>
<keyword evidence="2" id="KW-1185">Reference proteome</keyword>
<accession>A0A2N5UNI6</accession>
<name>A0A2N5UNI6_9BASI</name>
<dbReference type="Proteomes" id="UP000235388">
    <property type="component" value="Unassembled WGS sequence"/>
</dbReference>
<protein>
    <submittedName>
        <fullName evidence="1">Uncharacterized protein</fullName>
    </submittedName>
</protein>
<proteinExistence type="predicted"/>